<dbReference type="InterPro" id="IPR042098">
    <property type="entry name" value="TauD-like_sf"/>
</dbReference>
<dbReference type="PIRSF" id="PIRSF019543">
    <property type="entry name" value="Clavaminate_syn"/>
    <property type="match status" value="1"/>
</dbReference>
<comment type="caution">
    <text evidence="9">The sequence shown here is derived from an EMBL/GenBank/DDBJ whole genome shotgun (WGS) entry which is preliminary data.</text>
</comment>
<feature type="binding site" evidence="5">
    <location>
        <position position="329"/>
    </location>
    <ligand>
        <name>2-oxoglutarate</name>
        <dbReference type="ChEBI" id="CHEBI:16810"/>
    </ligand>
</feature>
<dbReference type="OrthoDB" id="3872700at2"/>
<dbReference type="GO" id="GO:0005506">
    <property type="term" value="F:iron ion binding"/>
    <property type="evidence" value="ECO:0007669"/>
    <property type="project" value="InterPro"/>
</dbReference>
<evidence type="ECO:0000259" key="8">
    <source>
        <dbReference type="Pfam" id="PF02668"/>
    </source>
</evidence>
<feature type="binding site" evidence="6">
    <location>
        <position position="179"/>
    </location>
    <ligand>
        <name>Fe cation</name>
        <dbReference type="ChEBI" id="CHEBI:24875"/>
    </ligand>
</feature>
<feature type="binding site" evidence="5">
    <location>
        <position position="223"/>
    </location>
    <ligand>
        <name>2-oxoglutarate</name>
        <dbReference type="ChEBI" id="CHEBI:16810"/>
    </ligand>
</feature>
<evidence type="ECO:0000256" key="2">
    <source>
        <dbReference type="ARBA" id="ARBA00022723"/>
    </source>
</evidence>
<keyword evidence="4 6" id="KW-0408">Iron</keyword>
<comment type="similarity">
    <text evidence="1">Belongs to the clavaminate synthase family.</text>
</comment>
<reference evidence="9 10" key="1">
    <citation type="submission" date="2019-07" db="EMBL/GenBank/DDBJ databases">
        <title>Whole genome shotgun sequence of Nocardia ninae NBRC 108245.</title>
        <authorList>
            <person name="Hosoyama A."/>
            <person name="Uohara A."/>
            <person name="Ohji S."/>
            <person name="Ichikawa N."/>
        </authorList>
    </citation>
    <scope>NUCLEOTIDE SEQUENCE [LARGE SCALE GENOMIC DNA]</scope>
    <source>
        <strain evidence="9 10">NBRC 108245</strain>
    </source>
</reference>
<dbReference type="RefSeq" id="WP_147141643.1">
    <property type="nucleotide sequence ID" value="NZ_BJXA01000092.1"/>
</dbReference>
<sequence>MKGVLSERKTLHPQDIERRELPAAAGRAVRELAREISTTLDSTLPDPASTAVTLTDPIVIAQIERRFAELPADVRRTMRPPATAAGATIVSKLPLTDAEFGPTPPSWREAAQWSGDAARRAHSFELDLVMLLLARSAGEPFGWQGQQGGRLVNNILPSPGHEDEQSGASSKTLLSPHSEDAFHPQRANLLMLGCLRNPDLVGTTVSSVRRVELSAAQRRLLSTPTLPILPDVSYGSGHEQYSATPLPTLWTSAGPDEATLRYDPAYTPLDDADAEYRAAYARLTAELERVCVTAALTPGEILLVDNDVAVHGRVPFTARYDGTDRWLKRVNIRLPDRPRRAEEADENGYGQRVVAPFRAAGTTAFVSGGRESARTDEHRKPHPVAIEREAAHDRGSIEHP</sequence>
<feature type="region of interest" description="Disordered" evidence="7">
    <location>
        <begin position="154"/>
        <end position="176"/>
    </location>
</feature>
<feature type="compositionally biased region" description="Basic and acidic residues" evidence="7">
    <location>
        <begin position="371"/>
        <end position="400"/>
    </location>
</feature>
<keyword evidence="10" id="KW-1185">Reference proteome</keyword>
<evidence type="ECO:0000313" key="10">
    <source>
        <dbReference type="Proteomes" id="UP000321424"/>
    </source>
</evidence>
<dbReference type="Proteomes" id="UP000321424">
    <property type="component" value="Unassembled WGS sequence"/>
</dbReference>
<keyword evidence="2 6" id="KW-0479">Metal-binding</keyword>
<feature type="binding site" evidence="6">
    <location>
        <position position="177"/>
    </location>
    <ligand>
        <name>Fe cation</name>
        <dbReference type="ChEBI" id="CHEBI:24875"/>
    </ligand>
</feature>
<dbReference type="Pfam" id="PF02668">
    <property type="entry name" value="TauD"/>
    <property type="match status" value="1"/>
</dbReference>
<dbReference type="Gene3D" id="3.60.130.10">
    <property type="entry name" value="Clavaminate synthase-like"/>
    <property type="match status" value="1"/>
</dbReference>
<evidence type="ECO:0000256" key="7">
    <source>
        <dbReference type="SAM" id="MobiDB-lite"/>
    </source>
</evidence>
<dbReference type="InterPro" id="IPR003819">
    <property type="entry name" value="TauD/TfdA-like"/>
</dbReference>
<evidence type="ECO:0000256" key="4">
    <source>
        <dbReference type="ARBA" id="ARBA00023004"/>
    </source>
</evidence>
<keyword evidence="3" id="KW-0560">Oxidoreductase</keyword>
<proteinExistence type="inferred from homology"/>
<evidence type="ECO:0000256" key="3">
    <source>
        <dbReference type="ARBA" id="ARBA00023002"/>
    </source>
</evidence>
<protein>
    <recommendedName>
        <fullName evidence="8">TauD/TfdA-like domain-containing protein</fullName>
    </recommendedName>
</protein>
<dbReference type="EMBL" id="BJXA01000092">
    <property type="protein sequence ID" value="GEM43278.1"/>
    <property type="molecule type" value="Genomic_DNA"/>
</dbReference>
<dbReference type="SUPFAM" id="SSF51197">
    <property type="entry name" value="Clavaminate synthase-like"/>
    <property type="match status" value="1"/>
</dbReference>
<dbReference type="InterPro" id="IPR014503">
    <property type="entry name" value="Clavaminate_syn-like"/>
</dbReference>
<feature type="region of interest" description="Disordered" evidence="7">
    <location>
        <begin position="368"/>
        <end position="400"/>
    </location>
</feature>
<evidence type="ECO:0000256" key="5">
    <source>
        <dbReference type="PIRSR" id="PIRSR019543-1"/>
    </source>
</evidence>
<feature type="binding site" evidence="5">
    <location>
        <position position="325"/>
    </location>
    <ligand>
        <name>2-oxoglutarate</name>
        <dbReference type="ChEBI" id="CHEBI:16810"/>
    </ligand>
</feature>
<gene>
    <name evidence="9" type="ORF">NN4_77970</name>
</gene>
<organism evidence="9 10">
    <name type="scientific">Nocardia ninae NBRC 108245</name>
    <dbReference type="NCBI Taxonomy" id="1210091"/>
    <lineage>
        <taxon>Bacteria</taxon>
        <taxon>Bacillati</taxon>
        <taxon>Actinomycetota</taxon>
        <taxon>Actinomycetes</taxon>
        <taxon>Mycobacteriales</taxon>
        <taxon>Nocardiaceae</taxon>
        <taxon>Nocardia</taxon>
    </lineage>
</organism>
<evidence type="ECO:0000256" key="6">
    <source>
        <dbReference type="PIRSR" id="PIRSR019543-2"/>
    </source>
</evidence>
<evidence type="ECO:0000313" key="9">
    <source>
        <dbReference type="EMBL" id="GEM43278.1"/>
    </source>
</evidence>
<name>A0A511MSR6_9NOCA</name>
<dbReference type="GO" id="GO:0016491">
    <property type="term" value="F:oxidoreductase activity"/>
    <property type="evidence" value="ECO:0007669"/>
    <property type="project" value="UniProtKB-KW"/>
</dbReference>
<feature type="binding site" evidence="6">
    <location>
        <position position="311"/>
    </location>
    <ligand>
        <name>Fe cation</name>
        <dbReference type="ChEBI" id="CHEBI:24875"/>
    </ligand>
</feature>
<dbReference type="AlphaFoldDB" id="A0A511MSR6"/>
<accession>A0A511MSR6</accession>
<feature type="compositionally biased region" description="Polar residues" evidence="7">
    <location>
        <begin position="166"/>
        <end position="175"/>
    </location>
</feature>
<feature type="domain" description="TauD/TfdA-like" evidence="8">
    <location>
        <begin position="163"/>
        <end position="330"/>
    </location>
</feature>
<evidence type="ECO:0000256" key="1">
    <source>
        <dbReference type="ARBA" id="ARBA00008425"/>
    </source>
</evidence>